<evidence type="ECO:0000313" key="2">
    <source>
        <dbReference type="Proteomes" id="UP000053780"/>
    </source>
</evidence>
<keyword evidence="2" id="KW-1185">Reference proteome</keyword>
<dbReference type="EMBL" id="KE646946">
    <property type="protein sequence ID" value="EQB62236.1"/>
    <property type="molecule type" value="Genomic_DNA"/>
</dbReference>
<dbReference type="VEuPathDB" id="MicrosporidiaDB:NAPIS_ORF00187"/>
<organism evidence="1 2">
    <name type="scientific">Vairimorpha apis BRL 01</name>
    <dbReference type="NCBI Taxonomy" id="1037528"/>
    <lineage>
        <taxon>Eukaryota</taxon>
        <taxon>Fungi</taxon>
        <taxon>Fungi incertae sedis</taxon>
        <taxon>Microsporidia</taxon>
        <taxon>Nosematidae</taxon>
        <taxon>Vairimorpha</taxon>
    </lineage>
</organism>
<accession>T0MGH7</accession>
<proteinExistence type="predicted"/>
<reference evidence="1 2" key="1">
    <citation type="journal article" date="2013" name="BMC Genomics">
        <title>Genome sequencing and comparative genomics of honey bee microsporidia, Nosema apis reveal novel insights into host-parasite interactions.</title>
        <authorList>
            <person name="Chen Yp."/>
            <person name="Pettis J.S."/>
            <person name="Zhao Y."/>
            <person name="Liu X."/>
            <person name="Tallon L.J."/>
            <person name="Sadzewicz L.D."/>
            <person name="Li R."/>
            <person name="Zheng H."/>
            <person name="Huang S."/>
            <person name="Zhang X."/>
            <person name="Hamilton M.C."/>
            <person name="Pernal S.F."/>
            <person name="Melathopoulos A.P."/>
            <person name="Yan X."/>
            <person name="Evans J.D."/>
        </authorList>
    </citation>
    <scope>NUCLEOTIDE SEQUENCE [LARGE SCALE GENOMIC DNA]</scope>
    <source>
        <strain evidence="1 2">BRL 01</strain>
    </source>
</reference>
<dbReference type="Proteomes" id="UP000053780">
    <property type="component" value="Unassembled WGS sequence"/>
</dbReference>
<dbReference type="AlphaFoldDB" id="T0MGH7"/>
<evidence type="ECO:0000313" key="1">
    <source>
        <dbReference type="EMBL" id="EQB62236.1"/>
    </source>
</evidence>
<dbReference type="HOGENOM" id="CLU_1687140_0_0_1"/>
<sequence length="156" mass="18770">MLSFIENTYTKQITHFTIFLNDEKSLQLVKNKILDDNVLVNNIFDECLINTLNIQNEIVRIEYKHIQFYVNKFNNIVKIIYRSILMLIFNLDKTNLVKFNMNLNIDLYNYNTIYCILKNLSIILSLSIYIRKSEISFSNLSSYNFVDMQNFRKYYI</sequence>
<gene>
    <name evidence="1" type="ORF">NAPIS_ORF00187</name>
</gene>
<protein>
    <submittedName>
        <fullName evidence="1">Uncharacterized protein</fullName>
    </submittedName>
</protein>
<name>T0MGH7_9MICR</name>